<comment type="caution">
    <text evidence="1">The sequence shown here is derived from an EMBL/GenBank/DDBJ whole genome shotgun (WGS) entry which is preliminary data.</text>
</comment>
<evidence type="ECO:0000313" key="1">
    <source>
        <dbReference type="EMBL" id="PKF71284.1"/>
    </source>
</evidence>
<sequence>MSVEQSILVPLISTVPEVEARARRVLRWLSRQQLVAELPSTCGWLGNRMAYAIGPAARRWPHAERLPFDQLCNGLQVLTRRGIYTPSRDFREEAGCPECRQEIGEALFDSLEEWMPGLTETFVCPECGFEDDINGFLFLQPCAFSNLALVFNNWPAVCFSEGFMAALGEQLGYPLRLVQVLAD</sequence>
<dbReference type="Proteomes" id="UP000242861">
    <property type="component" value="Unassembled WGS sequence"/>
</dbReference>
<name>A0A2I0CQ73_9PSED</name>
<accession>A0A2I0CQ73</accession>
<dbReference type="EMBL" id="PIYS01000015">
    <property type="protein sequence ID" value="PKF71284.1"/>
    <property type="molecule type" value="Genomic_DNA"/>
</dbReference>
<proteinExistence type="predicted"/>
<dbReference type="AlphaFoldDB" id="A0A2I0CQ73"/>
<dbReference type="RefSeq" id="WP_101193468.1">
    <property type="nucleotide sequence ID" value="NZ_PIYS01000015.1"/>
</dbReference>
<reference evidence="2" key="1">
    <citation type="submission" date="2017-12" db="EMBL/GenBank/DDBJ databases">
        <authorList>
            <person name="Yu X.-Y."/>
        </authorList>
    </citation>
    <scope>NUCLEOTIDE SEQUENCE [LARGE SCALE GENOMIC DNA]</scope>
    <source>
        <strain evidence="2">ZYSR67-Z</strain>
    </source>
</reference>
<protein>
    <submittedName>
        <fullName evidence="1">Sugar ABC transporter ATPase</fullName>
    </submittedName>
</protein>
<gene>
    <name evidence="1" type="ORF">CW360_09030</name>
</gene>
<evidence type="ECO:0000313" key="2">
    <source>
        <dbReference type="Proteomes" id="UP000242861"/>
    </source>
</evidence>
<organism evidence="1 2">
    <name type="scientific">Pseudomonas fluvialis</name>
    <dbReference type="NCBI Taxonomy" id="1793966"/>
    <lineage>
        <taxon>Bacteria</taxon>
        <taxon>Pseudomonadati</taxon>
        <taxon>Pseudomonadota</taxon>
        <taxon>Gammaproteobacteria</taxon>
        <taxon>Pseudomonadales</taxon>
        <taxon>Pseudomonadaceae</taxon>
        <taxon>Pseudomonas</taxon>
    </lineage>
</organism>